<dbReference type="NCBIfam" id="NF002010">
    <property type="entry name" value="PRK00811.1"/>
    <property type="match status" value="1"/>
</dbReference>
<gene>
    <name evidence="9" type="ORF">NP233_g6927</name>
</gene>
<reference evidence="9" key="1">
    <citation type="submission" date="2022-07" db="EMBL/GenBank/DDBJ databases">
        <title>Genome Sequence of Leucocoprinus birnbaumii.</title>
        <authorList>
            <person name="Buettner E."/>
        </authorList>
    </citation>
    <scope>NUCLEOTIDE SEQUENCE</scope>
    <source>
        <strain evidence="9">VT141</strain>
    </source>
</reference>
<dbReference type="Proteomes" id="UP001213000">
    <property type="component" value="Unassembled WGS sequence"/>
</dbReference>
<evidence type="ECO:0000259" key="8">
    <source>
        <dbReference type="PROSITE" id="PS51006"/>
    </source>
</evidence>
<dbReference type="Pfam" id="PF01564">
    <property type="entry name" value="Spermine_synth"/>
    <property type="match status" value="1"/>
</dbReference>
<dbReference type="GO" id="GO:0019878">
    <property type="term" value="P:lysine biosynthetic process via aminoadipic acid"/>
    <property type="evidence" value="ECO:0007669"/>
    <property type="project" value="TreeGrafter"/>
</dbReference>
<dbReference type="GO" id="GO:0016765">
    <property type="term" value="F:transferase activity, transferring alkyl or aryl (other than methyl) groups"/>
    <property type="evidence" value="ECO:0007669"/>
    <property type="project" value="UniProtKB-ARBA"/>
</dbReference>
<dbReference type="AlphaFoldDB" id="A0AAD5VQB3"/>
<dbReference type="PROSITE" id="PS01330">
    <property type="entry name" value="PABS_1"/>
    <property type="match status" value="1"/>
</dbReference>
<keyword evidence="4" id="KW-0560">Oxidoreductase</keyword>
<evidence type="ECO:0000256" key="5">
    <source>
        <dbReference type="ARBA" id="ARBA00023154"/>
    </source>
</evidence>
<dbReference type="GO" id="GO:0004753">
    <property type="term" value="F:saccharopine dehydrogenase activity"/>
    <property type="evidence" value="ECO:0007669"/>
    <property type="project" value="TreeGrafter"/>
</dbReference>
<keyword evidence="2 6" id="KW-0808">Transferase</keyword>
<organism evidence="9 10">
    <name type="scientific">Leucocoprinus birnbaumii</name>
    <dbReference type="NCBI Taxonomy" id="56174"/>
    <lineage>
        <taxon>Eukaryota</taxon>
        <taxon>Fungi</taxon>
        <taxon>Dikarya</taxon>
        <taxon>Basidiomycota</taxon>
        <taxon>Agaricomycotina</taxon>
        <taxon>Agaricomycetes</taxon>
        <taxon>Agaricomycetidae</taxon>
        <taxon>Agaricales</taxon>
        <taxon>Agaricineae</taxon>
        <taxon>Agaricaceae</taxon>
        <taxon>Leucocoprinus</taxon>
    </lineage>
</organism>
<evidence type="ECO:0000256" key="3">
    <source>
        <dbReference type="ARBA" id="ARBA00022857"/>
    </source>
</evidence>
<evidence type="ECO:0000256" key="7">
    <source>
        <dbReference type="RuleBase" id="RU003836"/>
    </source>
</evidence>
<dbReference type="GO" id="GO:0006596">
    <property type="term" value="P:polyamine biosynthetic process"/>
    <property type="evidence" value="ECO:0007669"/>
    <property type="project" value="UniProtKB-UniRule"/>
</dbReference>
<protein>
    <recommendedName>
        <fullName evidence="8">PABS domain-containing protein</fullName>
    </recommendedName>
</protein>
<dbReference type="Gene3D" id="3.30.360.10">
    <property type="entry name" value="Dihydrodipicolinate Reductase, domain 2"/>
    <property type="match status" value="1"/>
</dbReference>
<dbReference type="EMBL" id="JANIEX010000478">
    <property type="protein sequence ID" value="KAJ3566553.1"/>
    <property type="molecule type" value="Genomic_DNA"/>
</dbReference>
<dbReference type="Gene3D" id="2.30.140.10">
    <property type="entry name" value="Spermidine synthase, tetramerisation domain"/>
    <property type="match status" value="1"/>
</dbReference>
<dbReference type="FunFam" id="2.30.140.10:FF:000001">
    <property type="entry name" value="SPE3p Spermidine synthase"/>
    <property type="match status" value="1"/>
</dbReference>
<comment type="caution">
    <text evidence="9">The sequence shown here is derived from an EMBL/GenBank/DDBJ whole genome shotgun (WGS) entry which is preliminary data.</text>
</comment>
<dbReference type="SUPFAM" id="SSF55347">
    <property type="entry name" value="Glyceraldehyde-3-phosphate dehydrogenase-like, C-terminal domain"/>
    <property type="match status" value="1"/>
</dbReference>
<proteinExistence type="inferred from homology"/>
<evidence type="ECO:0000313" key="9">
    <source>
        <dbReference type="EMBL" id="KAJ3566553.1"/>
    </source>
</evidence>
<dbReference type="HAMAP" id="MF_00198">
    <property type="entry name" value="Spermidine_synth"/>
    <property type="match status" value="1"/>
</dbReference>
<dbReference type="Gene3D" id="3.40.50.720">
    <property type="entry name" value="NAD(P)-binding Rossmann-like Domain"/>
    <property type="match status" value="1"/>
</dbReference>
<dbReference type="InterPro" id="IPR029063">
    <property type="entry name" value="SAM-dependent_MTases_sf"/>
</dbReference>
<evidence type="ECO:0000256" key="4">
    <source>
        <dbReference type="ARBA" id="ARBA00023002"/>
    </source>
</evidence>
<name>A0AAD5VQB3_9AGAR</name>
<dbReference type="InterPro" id="IPR035246">
    <property type="entry name" value="Spermidine_synt_N"/>
</dbReference>
<dbReference type="InterPro" id="IPR030373">
    <property type="entry name" value="PABS_CS"/>
</dbReference>
<dbReference type="InterPro" id="IPR005097">
    <property type="entry name" value="Sacchrp_dh_NADP-bd"/>
</dbReference>
<evidence type="ECO:0000256" key="6">
    <source>
        <dbReference type="PROSITE-ProRule" id="PRU00354"/>
    </source>
</evidence>
<dbReference type="SUPFAM" id="SSF51735">
    <property type="entry name" value="NAD(P)-binding Rossmann-fold domains"/>
    <property type="match status" value="1"/>
</dbReference>
<keyword evidence="5" id="KW-0457">Lysine biosynthesis</keyword>
<dbReference type="FunFam" id="3.40.50.150:FF:000013">
    <property type="entry name" value="Spermidine synthase"/>
    <property type="match status" value="1"/>
</dbReference>
<feature type="domain" description="PABS" evidence="8">
    <location>
        <begin position="11"/>
        <end position="246"/>
    </location>
</feature>
<feature type="active site" description="Proton acceptor" evidence="6">
    <location>
        <position position="166"/>
    </location>
</feature>
<dbReference type="Pfam" id="PF16653">
    <property type="entry name" value="Sacchrp_dh_C"/>
    <property type="match status" value="1"/>
</dbReference>
<keyword evidence="5" id="KW-0028">Amino-acid biosynthesis</keyword>
<evidence type="ECO:0000256" key="2">
    <source>
        <dbReference type="ARBA" id="ARBA00022679"/>
    </source>
</evidence>
<evidence type="ECO:0000256" key="1">
    <source>
        <dbReference type="ARBA" id="ARBA00007867"/>
    </source>
</evidence>
<keyword evidence="10" id="KW-1185">Reference proteome</keyword>
<dbReference type="InterPro" id="IPR001045">
    <property type="entry name" value="Spermi_synthase"/>
</dbReference>
<keyword evidence="3" id="KW-0521">NADP</keyword>
<dbReference type="GO" id="GO:0005737">
    <property type="term" value="C:cytoplasm"/>
    <property type="evidence" value="ECO:0007669"/>
    <property type="project" value="TreeGrafter"/>
</dbReference>
<dbReference type="InterPro" id="IPR036291">
    <property type="entry name" value="NAD(P)-bd_dom_sf"/>
</dbReference>
<dbReference type="CDD" id="cd02440">
    <property type="entry name" value="AdoMet_MTases"/>
    <property type="match status" value="1"/>
</dbReference>
<dbReference type="GO" id="GO:0015940">
    <property type="term" value="P:pantothenate biosynthetic process"/>
    <property type="evidence" value="ECO:0007669"/>
    <property type="project" value="UniProtKB-ARBA"/>
</dbReference>
<dbReference type="InterPro" id="IPR051168">
    <property type="entry name" value="AASS"/>
</dbReference>
<accession>A0AAD5VQB3</accession>
<dbReference type="InterPro" id="IPR032095">
    <property type="entry name" value="Sacchrp_dh-like_C"/>
</dbReference>
<keyword evidence="6" id="KW-0620">Polyamine biosynthesis</keyword>
<comment type="similarity">
    <text evidence="1 7">Belongs to the spermidine/spermine synthase family.</text>
</comment>
<dbReference type="Pfam" id="PF03435">
    <property type="entry name" value="Sacchrp_dh_NADP"/>
    <property type="match status" value="1"/>
</dbReference>
<dbReference type="Pfam" id="PF17284">
    <property type="entry name" value="Spermine_synt_N"/>
    <property type="match status" value="1"/>
</dbReference>
<dbReference type="FunFam" id="3.30.360.10:FF:000008">
    <property type="entry name" value="Alpha-aminoadipic semialdehyde synthase, mitochondrial"/>
    <property type="match status" value="1"/>
</dbReference>
<dbReference type="SUPFAM" id="SSF53335">
    <property type="entry name" value="S-adenosyl-L-methionine-dependent methyltransferases"/>
    <property type="match status" value="1"/>
</dbReference>
<dbReference type="InterPro" id="IPR030374">
    <property type="entry name" value="PABS"/>
</dbReference>
<dbReference type="Gene3D" id="3.40.50.150">
    <property type="entry name" value="Vaccinia Virus protein VP39"/>
    <property type="match status" value="1"/>
</dbReference>
<dbReference type="NCBIfam" id="TIGR00417">
    <property type="entry name" value="speE"/>
    <property type="match status" value="1"/>
</dbReference>
<dbReference type="FunFam" id="3.40.50.720:FF:000072">
    <property type="entry name" value="Saccharopine dehydrogenase [NADP(+), L-glutamate-forming]"/>
    <property type="match status" value="1"/>
</dbReference>
<sequence length="759" mass="83610">MAPLSHPSIVDGWFREISSQWPGQAMTLKVNKILHVEKSLYQDVLVFESETFGNILVLDGVIQCSERDEFSYQEMIAHLPLASHPNPKKVLVIGGGDGGVVREVLKHDTVEQVVLCDIDEAVIRVSKQYLPHMSSLLSDPRVTVFVGDGFKFLSDNESTYDVIITDSSDPVGPAEALFQKPYFQLLHDALTPGGHISTQGECLWLHLELIQELKKFNKEIFQTVEYAYTTIPTYPSGQIGFMLCAKAPGRDLRTPVREIKNTRYYNQDVHRCAFILPEFAKVLLEENRDIRPKFGRAAKAIDAAAAGAATKKVLLLGSGFVARPCAEYIVRNPTNQLTIACRTLSSAQALARSLPATTAISLDVGNAEALEKAIAGHDLVISLIPYTYHTAVIRAAIKSKTNVVTTSYVSPAMRELDAEARAAGIIVFNEIGLDPGIDHLYAVKTISEVHAKGGKVKQFLSYCGGLPAPECADNPLGYKFSWSSRGVLLALLNTASYISNAQTHTVSGDELMGHAKPYYISPAFAFVAYPNRDSTPFREWYRIPEAETVVRGTLRYQGFPEFIAALVALGWLDQTQKEWLKEGITWKQITKVLLGASAQDDLTEAKIVEKIKTKVQFPNDSEAERIISGLRWIGTFSDEPAQLRAGTLLDTLCARLEVLMKYEVGERDLVMLQHKFVVEWADGTEQILTSTLEAYGSQSPEGYSAMALTVGVPCGIATQMVLDGVLKEPGVHAPYDPEVCEKLRQVLEAEGLGMVEKVL</sequence>
<dbReference type="InterPro" id="IPR037163">
    <property type="entry name" value="Spermidine_synt_N_sf"/>
</dbReference>
<dbReference type="Gene3D" id="1.10.1870.10">
    <property type="entry name" value="Domain 3, Saccharopine reductase"/>
    <property type="match status" value="1"/>
</dbReference>
<evidence type="ECO:0000313" key="10">
    <source>
        <dbReference type="Proteomes" id="UP001213000"/>
    </source>
</evidence>
<dbReference type="PROSITE" id="PS51006">
    <property type="entry name" value="PABS_2"/>
    <property type="match status" value="1"/>
</dbReference>
<dbReference type="PANTHER" id="PTHR11133">
    <property type="entry name" value="SACCHAROPINE DEHYDROGENASE"/>
    <property type="match status" value="1"/>
</dbReference>
<dbReference type="PANTHER" id="PTHR11133:SF22">
    <property type="entry name" value="ALPHA-AMINOADIPIC SEMIALDEHYDE SYNTHASE, MITOCHONDRIAL"/>
    <property type="match status" value="1"/>
</dbReference>